<dbReference type="Gene3D" id="3.40.640.10">
    <property type="entry name" value="Type I PLP-dependent aspartate aminotransferase-like (Major domain)"/>
    <property type="match status" value="1"/>
</dbReference>
<keyword evidence="9" id="KW-1185">Reference proteome</keyword>
<gene>
    <name evidence="8" type="primary">hisC_1</name>
    <name evidence="6" type="synonym">hisC</name>
    <name evidence="8" type="ORF">SG0102_05510</name>
</gene>
<dbReference type="Proteomes" id="UP000268059">
    <property type="component" value="Chromosome"/>
</dbReference>
<evidence type="ECO:0000256" key="5">
    <source>
        <dbReference type="ARBA" id="ARBA00022898"/>
    </source>
</evidence>
<evidence type="ECO:0000313" key="8">
    <source>
        <dbReference type="EMBL" id="BBH25617.1"/>
    </source>
</evidence>
<organism evidence="8 9">
    <name type="scientific">Intestinibaculum porci</name>
    <dbReference type="NCBI Taxonomy" id="2487118"/>
    <lineage>
        <taxon>Bacteria</taxon>
        <taxon>Bacillati</taxon>
        <taxon>Bacillota</taxon>
        <taxon>Erysipelotrichia</taxon>
        <taxon>Erysipelotrichales</taxon>
        <taxon>Erysipelotrichaceae</taxon>
        <taxon>Intestinibaculum</taxon>
    </lineage>
</organism>
<keyword evidence="4 6" id="KW-0808">Transferase</keyword>
<dbReference type="UniPathway" id="UPA00031">
    <property type="reaction ID" value="UER00012"/>
</dbReference>
<keyword evidence="3 6" id="KW-0032">Aminotransferase</keyword>
<dbReference type="InterPro" id="IPR050106">
    <property type="entry name" value="HistidinolP_aminotransfase"/>
</dbReference>
<keyword evidence="6" id="KW-0368">Histidine biosynthesis</keyword>
<proteinExistence type="inferred from homology"/>
<keyword evidence="6" id="KW-0028">Amino-acid biosynthesis</keyword>
<dbReference type="NCBIfam" id="TIGR01141">
    <property type="entry name" value="hisC"/>
    <property type="match status" value="1"/>
</dbReference>
<evidence type="ECO:0000256" key="2">
    <source>
        <dbReference type="ARBA" id="ARBA00011738"/>
    </source>
</evidence>
<dbReference type="AlphaFoldDB" id="A0A3G9J380"/>
<evidence type="ECO:0000256" key="3">
    <source>
        <dbReference type="ARBA" id="ARBA00022576"/>
    </source>
</evidence>
<feature type="modified residue" description="N6-(pyridoxal phosphate)lysine" evidence="6">
    <location>
        <position position="208"/>
    </location>
</feature>
<keyword evidence="5 6" id="KW-0663">Pyridoxal phosphate</keyword>
<dbReference type="SUPFAM" id="SSF53383">
    <property type="entry name" value="PLP-dependent transferases"/>
    <property type="match status" value="1"/>
</dbReference>
<dbReference type="GO" id="GO:0000105">
    <property type="term" value="P:L-histidine biosynthetic process"/>
    <property type="evidence" value="ECO:0007669"/>
    <property type="project" value="UniProtKB-UniRule"/>
</dbReference>
<dbReference type="EMBL" id="AP019309">
    <property type="protein sequence ID" value="BBH25617.1"/>
    <property type="molecule type" value="Genomic_DNA"/>
</dbReference>
<dbReference type="Gene3D" id="3.90.1150.10">
    <property type="entry name" value="Aspartate Aminotransferase, domain 1"/>
    <property type="match status" value="1"/>
</dbReference>
<comment type="catalytic activity">
    <reaction evidence="6">
        <text>L-histidinol phosphate + 2-oxoglutarate = 3-(imidazol-4-yl)-2-oxopropyl phosphate + L-glutamate</text>
        <dbReference type="Rhea" id="RHEA:23744"/>
        <dbReference type="ChEBI" id="CHEBI:16810"/>
        <dbReference type="ChEBI" id="CHEBI:29985"/>
        <dbReference type="ChEBI" id="CHEBI:57766"/>
        <dbReference type="ChEBI" id="CHEBI:57980"/>
        <dbReference type="EC" id="2.6.1.9"/>
    </reaction>
</comment>
<dbReference type="InterPro" id="IPR015422">
    <property type="entry name" value="PyrdxlP-dep_Trfase_small"/>
</dbReference>
<dbReference type="OrthoDB" id="9813612at2"/>
<reference evidence="8 9" key="1">
    <citation type="submission" date="2018-11" db="EMBL/GenBank/DDBJ databases">
        <title>Novel Erysipelotrichaceae bacterium isolated from small intestine of a swine.</title>
        <authorList>
            <person name="Kim J.S."/>
            <person name="Choe H."/>
            <person name="Lee Y.R."/>
            <person name="Kim K.M."/>
            <person name="Park D.S."/>
        </authorList>
    </citation>
    <scope>NUCLEOTIDE SEQUENCE [LARGE SCALE GENOMIC DNA]</scope>
    <source>
        <strain evidence="8 9">SG0102</strain>
    </source>
</reference>
<dbReference type="GO" id="GO:0030170">
    <property type="term" value="F:pyridoxal phosphate binding"/>
    <property type="evidence" value="ECO:0007669"/>
    <property type="project" value="InterPro"/>
</dbReference>
<dbReference type="HAMAP" id="MF_01023">
    <property type="entry name" value="HisC_aminotrans_2"/>
    <property type="match status" value="1"/>
</dbReference>
<dbReference type="Pfam" id="PF00155">
    <property type="entry name" value="Aminotran_1_2"/>
    <property type="match status" value="1"/>
</dbReference>
<dbReference type="PANTHER" id="PTHR43643">
    <property type="entry name" value="HISTIDINOL-PHOSPHATE AMINOTRANSFERASE 2"/>
    <property type="match status" value="1"/>
</dbReference>
<dbReference type="RefSeq" id="WP_125118548.1">
    <property type="nucleotide sequence ID" value="NZ_AP019309.1"/>
</dbReference>
<comment type="pathway">
    <text evidence="6">Amino-acid biosynthesis; L-histidine biosynthesis; L-histidine from 5-phospho-alpha-D-ribose 1-diphosphate: step 7/9.</text>
</comment>
<accession>A0A3G9J380</accession>
<dbReference type="PANTHER" id="PTHR43643:SF3">
    <property type="entry name" value="HISTIDINOL-PHOSPHATE AMINOTRANSFERASE"/>
    <property type="match status" value="1"/>
</dbReference>
<dbReference type="InterPro" id="IPR015421">
    <property type="entry name" value="PyrdxlP-dep_Trfase_major"/>
</dbReference>
<feature type="domain" description="Aminotransferase class I/classII large" evidence="7">
    <location>
        <begin position="23"/>
        <end position="345"/>
    </location>
</feature>
<protein>
    <recommendedName>
        <fullName evidence="6">Histidinol-phosphate aminotransferase</fullName>
        <ecNumber evidence="6">2.6.1.9</ecNumber>
    </recommendedName>
    <alternativeName>
        <fullName evidence="6">Imidazole acetol-phosphate transaminase</fullName>
    </alternativeName>
</protein>
<name>A0A3G9J380_9FIRM</name>
<dbReference type="CDD" id="cd00609">
    <property type="entry name" value="AAT_like"/>
    <property type="match status" value="1"/>
</dbReference>
<evidence type="ECO:0000256" key="4">
    <source>
        <dbReference type="ARBA" id="ARBA00022679"/>
    </source>
</evidence>
<dbReference type="InParanoid" id="A0A3G9J380"/>
<sequence>MSWRDHLRQVEPYVAGEQPKMRNLVKLNTNENPYGPGEKVKAAIRDFDSEVLNLYPNPDAETLRHQLAMYHGLADDQVYLGNGSDAVLAIIFLTCFNSSKKLLFPDITYSFYPVYCELYGIDYETIPLKDDFTIDIKDYMKDNGGIIFPNPNAPTGAALSKAQIEEILKHNQNSVVVIDEAYVDFGAESVMRLIDTYENLLVVHTFSKFRSLAGIRLGAAFGQKELISHLYDVKNSFNSYPIDALAQKIGEASIQDSAHIKANAQKVIATREKTCEALKALGFTMPESSANFIFVTHESVRADVLFKALRERHIIVRYFNKPRIDNYLRITIGTPEQMEVLIEALKEILSKQAEG</sequence>
<comment type="cofactor">
    <cofactor evidence="1 6">
        <name>pyridoxal 5'-phosphate</name>
        <dbReference type="ChEBI" id="CHEBI:597326"/>
    </cofactor>
</comment>
<dbReference type="InterPro" id="IPR005861">
    <property type="entry name" value="HisP_aminotrans"/>
</dbReference>
<dbReference type="KEGG" id="ebm:SG0102_05510"/>
<comment type="similarity">
    <text evidence="6">Belongs to the class-II pyridoxal-phosphate-dependent aminotransferase family. Histidinol-phosphate aminotransferase subfamily.</text>
</comment>
<dbReference type="InterPro" id="IPR004839">
    <property type="entry name" value="Aminotransferase_I/II_large"/>
</dbReference>
<evidence type="ECO:0000256" key="6">
    <source>
        <dbReference type="HAMAP-Rule" id="MF_01023"/>
    </source>
</evidence>
<evidence type="ECO:0000256" key="1">
    <source>
        <dbReference type="ARBA" id="ARBA00001933"/>
    </source>
</evidence>
<dbReference type="InterPro" id="IPR015424">
    <property type="entry name" value="PyrdxlP-dep_Trfase"/>
</dbReference>
<dbReference type="GO" id="GO:0004400">
    <property type="term" value="F:histidinol-phosphate transaminase activity"/>
    <property type="evidence" value="ECO:0007669"/>
    <property type="project" value="UniProtKB-UniRule"/>
</dbReference>
<evidence type="ECO:0000313" key="9">
    <source>
        <dbReference type="Proteomes" id="UP000268059"/>
    </source>
</evidence>
<comment type="subunit">
    <text evidence="2 6">Homodimer.</text>
</comment>
<evidence type="ECO:0000259" key="7">
    <source>
        <dbReference type="Pfam" id="PF00155"/>
    </source>
</evidence>
<dbReference type="EC" id="2.6.1.9" evidence="6"/>
<dbReference type="FunCoup" id="A0A3G9J380">
    <property type="interactions" value="355"/>
</dbReference>